<reference evidence="1" key="1">
    <citation type="submission" date="2018-10" db="EMBL/GenBank/DDBJ databases">
        <title>Iterative Subtractive Binning of Freshwater Chronoseries Metagenomes Recovers Nearly Complete Genomes from over Four Hundred Novel Species.</title>
        <authorList>
            <person name="Rodriguez-R L.M."/>
            <person name="Tsementzi D."/>
            <person name="Luo C."/>
            <person name="Konstantinidis K.T."/>
        </authorList>
    </citation>
    <scope>NUCLEOTIDE SEQUENCE</scope>
    <source>
        <strain evidence="1">WB7_6_001</strain>
    </source>
</reference>
<proteinExistence type="predicted"/>
<feature type="non-terminal residue" evidence="1">
    <location>
        <position position="399"/>
    </location>
</feature>
<protein>
    <submittedName>
        <fullName evidence="1">Uncharacterized protein</fullName>
    </submittedName>
</protein>
<gene>
    <name evidence="1" type="ORF">EBV32_06040</name>
</gene>
<organism evidence="1 2">
    <name type="scientific">Candidatus Fonsibacter lacus</name>
    <dbReference type="NCBI Taxonomy" id="2576439"/>
    <lineage>
        <taxon>Bacteria</taxon>
        <taxon>Pseudomonadati</taxon>
        <taxon>Pseudomonadota</taxon>
        <taxon>Alphaproteobacteria</taxon>
        <taxon>Candidatus Pelagibacterales</taxon>
        <taxon>Candidatus Pelagibacterales incertae sedis</taxon>
        <taxon>Candidatus Fonsibacter</taxon>
    </lineage>
</organism>
<dbReference type="Proteomes" id="UP000713222">
    <property type="component" value="Unassembled WGS sequence"/>
</dbReference>
<dbReference type="EMBL" id="RGET01000203">
    <property type="protein sequence ID" value="NBN88629.1"/>
    <property type="molecule type" value="Genomic_DNA"/>
</dbReference>
<comment type="caution">
    <text evidence="1">The sequence shown here is derived from an EMBL/GenBank/DDBJ whole genome shotgun (WGS) entry which is preliminary data.</text>
</comment>
<name>A0A964V5R5_9PROT</name>
<evidence type="ECO:0000313" key="1">
    <source>
        <dbReference type="EMBL" id="NBN88629.1"/>
    </source>
</evidence>
<sequence length="399" mass="42622">NYFPGVSNVNLRGGFSKHATGLPDDVETLATYAGATANKLFAFSDGKIYDVTTAGAVGAAAVSGLTNARWEYTNVTTSGGNYLYAANGVDKPLLYNGSTWTAIDGASTPAITGVTTTTLTCPTLFKNRMWFIEKNTLKAWYLPTASVGGAAQQFDLSAVARLGGYLVAMASWTIDAGYGVDDNLVFVTSKGEVIVYRGTDPASASTWAVIGNWIVGSPIGNRCLMKYGGDLLILTLDGLLPLASALQSSRLDPNVALSDKIQGAFAAAAALYGSNFGWSMIYNPKNNALIVNVPVSEGAQEQFVMNNITKAWCKFTNWKAFQFALLNDELYFGAAGYVAKAWTTGSTEYMDDTSNIVGKALQAFNYFETRGVKKIFTRARPSLFTNSTPSVTIGINVDF</sequence>
<evidence type="ECO:0000313" key="2">
    <source>
        <dbReference type="Proteomes" id="UP000713222"/>
    </source>
</evidence>
<feature type="non-terminal residue" evidence="1">
    <location>
        <position position="1"/>
    </location>
</feature>
<accession>A0A964V5R5</accession>
<dbReference type="AlphaFoldDB" id="A0A964V5R5"/>